<proteinExistence type="predicted"/>
<organism evidence="3 4">
    <name type="scientific">Palleronia marisminoris</name>
    <dbReference type="NCBI Taxonomy" id="315423"/>
    <lineage>
        <taxon>Bacteria</taxon>
        <taxon>Pseudomonadati</taxon>
        <taxon>Pseudomonadota</taxon>
        <taxon>Alphaproteobacteria</taxon>
        <taxon>Rhodobacterales</taxon>
        <taxon>Roseobacteraceae</taxon>
        <taxon>Palleronia</taxon>
    </lineage>
</organism>
<keyword evidence="2" id="KW-0732">Signal</keyword>
<evidence type="ECO:0000256" key="1">
    <source>
        <dbReference type="SAM" id="MobiDB-lite"/>
    </source>
</evidence>
<feature type="region of interest" description="Disordered" evidence="1">
    <location>
        <begin position="28"/>
        <end position="49"/>
    </location>
</feature>
<keyword evidence="4" id="KW-1185">Reference proteome</keyword>
<evidence type="ECO:0000256" key="2">
    <source>
        <dbReference type="SAM" id="SignalP"/>
    </source>
</evidence>
<reference evidence="3 4" key="1">
    <citation type="submission" date="2017-03" db="EMBL/GenBank/DDBJ databases">
        <authorList>
            <person name="Afonso C.L."/>
            <person name="Miller P.J."/>
            <person name="Scott M.A."/>
            <person name="Spackman E."/>
            <person name="Goraichik I."/>
            <person name="Dimitrov K.M."/>
            <person name="Suarez D.L."/>
            <person name="Swayne D.E."/>
        </authorList>
    </citation>
    <scope>NUCLEOTIDE SEQUENCE [LARGE SCALE GENOMIC DNA]</scope>
    <source>
        <strain evidence="3 4">CECT 7066</strain>
    </source>
</reference>
<dbReference type="OrthoDB" id="7666115at2"/>
<feature type="chain" id="PRO_5010987681" evidence="2">
    <location>
        <begin position="21"/>
        <end position="120"/>
    </location>
</feature>
<accession>A0A1Y5REZ7</accession>
<name>A0A1Y5REZ7_9RHOB</name>
<dbReference type="AlphaFoldDB" id="A0A1Y5REZ7"/>
<dbReference type="Proteomes" id="UP000193870">
    <property type="component" value="Unassembled WGS sequence"/>
</dbReference>
<gene>
    <name evidence="3" type="ORF">PAM7066_00277</name>
</gene>
<evidence type="ECO:0000313" key="4">
    <source>
        <dbReference type="Proteomes" id="UP000193870"/>
    </source>
</evidence>
<sequence>MTYLNTLAAIALAAVSFAAAQPVAAQPGNCPPGLAKKNPPCVPPGQAKKGVTTQEWLNRHRIGERVDPEDVDWIDDISRLNLPPLTDGSRYAVIDGMLVALDADSYELLQLVRKAAAVFQ</sequence>
<evidence type="ECO:0000313" key="3">
    <source>
        <dbReference type="EMBL" id="SLN14704.1"/>
    </source>
</evidence>
<protein>
    <submittedName>
        <fullName evidence="3">Uncharacterized protein</fullName>
    </submittedName>
</protein>
<feature type="signal peptide" evidence="2">
    <location>
        <begin position="1"/>
        <end position="20"/>
    </location>
</feature>
<dbReference type="RefSeq" id="WP_139214927.1">
    <property type="nucleotide sequence ID" value="NZ_FOPF01000001.1"/>
</dbReference>
<dbReference type="EMBL" id="FWFV01000001">
    <property type="protein sequence ID" value="SLN14704.1"/>
    <property type="molecule type" value="Genomic_DNA"/>
</dbReference>